<dbReference type="AlphaFoldDB" id="A0A9W8N6X4"/>
<gene>
    <name evidence="3" type="ORF">NPX13_g9322</name>
</gene>
<accession>A0A9W8N6X4</accession>
<sequence>MSKHDEFSTLKSIPALTSIFTPPPDCSFLQFSGRNQGGIFISEEVRLSCYPDTQAEGQPAFTYSPGLHCPHGMTTALSVSPLHAVCCCSSNYVYQDNNQCVATLTEGSFTYSSTTVIFSPDETDAIKSFASEVGAGYADPPSIIATAFPITLLDQQLLAGSSEVPTIRSSSANSSSTSPAQMSSYQTNDVSTPLKQNGSFANTPAAFIGLAVGLVGFVVFACLGILYFRRYRKTRLHPAAKDNSTTKDNKWVELGNKPELEGSQVNQKQYTKVELDALVIRAELEGSLGEEQDPVGIGFLKPELQGTPGAWGLLGVFLRRKAELEAPSNSEAEKQGNSRQFNSQQEQSFASRTAEPVELDSESLYRNTNARIISGGL</sequence>
<feature type="region of interest" description="Disordered" evidence="1">
    <location>
        <begin position="168"/>
        <end position="189"/>
    </location>
</feature>
<feature type="transmembrane region" description="Helical" evidence="2">
    <location>
        <begin position="205"/>
        <end position="228"/>
    </location>
</feature>
<dbReference type="Proteomes" id="UP001148614">
    <property type="component" value="Unassembled WGS sequence"/>
</dbReference>
<keyword evidence="2" id="KW-0472">Membrane</keyword>
<proteinExistence type="predicted"/>
<evidence type="ECO:0000313" key="3">
    <source>
        <dbReference type="EMBL" id="KAJ3560380.1"/>
    </source>
</evidence>
<organism evidence="3 4">
    <name type="scientific">Xylaria arbuscula</name>
    <dbReference type="NCBI Taxonomy" id="114810"/>
    <lineage>
        <taxon>Eukaryota</taxon>
        <taxon>Fungi</taxon>
        <taxon>Dikarya</taxon>
        <taxon>Ascomycota</taxon>
        <taxon>Pezizomycotina</taxon>
        <taxon>Sordariomycetes</taxon>
        <taxon>Xylariomycetidae</taxon>
        <taxon>Xylariales</taxon>
        <taxon>Xylariaceae</taxon>
        <taxon>Xylaria</taxon>
    </lineage>
</organism>
<name>A0A9W8N6X4_9PEZI</name>
<keyword evidence="4" id="KW-1185">Reference proteome</keyword>
<feature type="compositionally biased region" description="Low complexity" evidence="1">
    <location>
        <begin position="169"/>
        <end position="184"/>
    </location>
</feature>
<protein>
    <submittedName>
        <fullName evidence="3">Uncharacterized protein</fullName>
    </submittedName>
</protein>
<comment type="caution">
    <text evidence="3">The sequence shown here is derived from an EMBL/GenBank/DDBJ whole genome shotgun (WGS) entry which is preliminary data.</text>
</comment>
<reference evidence="3" key="1">
    <citation type="submission" date="2022-07" db="EMBL/GenBank/DDBJ databases">
        <title>Genome Sequence of Xylaria arbuscula.</title>
        <authorList>
            <person name="Buettner E."/>
        </authorList>
    </citation>
    <scope>NUCLEOTIDE SEQUENCE</scope>
    <source>
        <strain evidence="3">VT107</strain>
    </source>
</reference>
<feature type="region of interest" description="Disordered" evidence="1">
    <location>
        <begin position="327"/>
        <end position="357"/>
    </location>
</feature>
<evidence type="ECO:0000256" key="1">
    <source>
        <dbReference type="SAM" id="MobiDB-lite"/>
    </source>
</evidence>
<keyword evidence="2" id="KW-0812">Transmembrane</keyword>
<feature type="compositionally biased region" description="Polar residues" evidence="1">
    <location>
        <begin position="337"/>
        <end position="351"/>
    </location>
</feature>
<dbReference type="EMBL" id="JANPWZ010002260">
    <property type="protein sequence ID" value="KAJ3560380.1"/>
    <property type="molecule type" value="Genomic_DNA"/>
</dbReference>
<evidence type="ECO:0000256" key="2">
    <source>
        <dbReference type="SAM" id="Phobius"/>
    </source>
</evidence>
<evidence type="ECO:0000313" key="4">
    <source>
        <dbReference type="Proteomes" id="UP001148614"/>
    </source>
</evidence>
<keyword evidence="2" id="KW-1133">Transmembrane helix</keyword>